<evidence type="ECO:0000256" key="1">
    <source>
        <dbReference type="ARBA" id="ARBA00005495"/>
    </source>
</evidence>
<dbReference type="PANTHER" id="PTHR33337">
    <property type="entry name" value="GFA DOMAIN-CONTAINING PROTEIN"/>
    <property type="match status" value="1"/>
</dbReference>
<keyword evidence="4" id="KW-0456">Lyase</keyword>
<organism evidence="6 7">
    <name type="scientific">Roseicella aerolata</name>
    <dbReference type="NCBI Taxonomy" id="2883479"/>
    <lineage>
        <taxon>Bacteria</taxon>
        <taxon>Pseudomonadati</taxon>
        <taxon>Pseudomonadota</taxon>
        <taxon>Alphaproteobacteria</taxon>
        <taxon>Acetobacterales</taxon>
        <taxon>Roseomonadaceae</taxon>
        <taxon>Roseicella</taxon>
    </lineage>
</organism>
<evidence type="ECO:0000313" key="7">
    <source>
        <dbReference type="Proteomes" id="UP001139311"/>
    </source>
</evidence>
<keyword evidence="3" id="KW-0862">Zinc</keyword>
<comment type="similarity">
    <text evidence="1">Belongs to the Gfa family.</text>
</comment>
<name>A0A9X1I9X3_9PROT</name>
<dbReference type="SUPFAM" id="SSF51316">
    <property type="entry name" value="Mss4-like"/>
    <property type="match status" value="1"/>
</dbReference>
<feature type="domain" description="CENP-V/GFA" evidence="5">
    <location>
        <begin position="4"/>
        <end position="121"/>
    </location>
</feature>
<reference evidence="6" key="1">
    <citation type="submission" date="2021-10" db="EMBL/GenBank/DDBJ databases">
        <title>Roseicella aerolatum sp. nov., isolated from aerosols of e-waste dismantling site.</title>
        <authorList>
            <person name="Qin T."/>
        </authorList>
    </citation>
    <scope>NUCLEOTIDE SEQUENCE</scope>
    <source>
        <strain evidence="6">GB24</strain>
    </source>
</reference>
<dbReference type="RefSeq" id="WP_226604143.1">
    <property type="nucleotide sequence ID" value="NZ_JAJAQI010000003.1"/>
</dbReference>
<dbReference type="GO" id="GO:0016846">
    <property type="term" value="F:carbon-sulfur lyase activity"/>
    <property type="evidence" value="ECO:0007669"/>
    <property type="project" value="InterPro"/>
</dbReference>
<accession>A0A9X1I9X3</accession>
<evidence type="ECO:0000256" key="4">
    <source>
        <dbReference type="ARBA" id="ARBA00023239"/>
    </source>
</evidence>
<dbReference type="GO" id="GO:0046872">
    <property type="term" value="F:metal ion binding"/>
    <property type="evidence" value="ECO:0007669"/>
    <property type="project" value="UniProtKB-KW"/>
</dbReference>
<evidence type="ECO:0000259" key="5">
    <source>
        <dbReference type="PROSITE" id="PS51891"/>
    </source>
</evidence>
<dbReference type="InterPro" id="IPR011057">
    <property type="entry name" value="Mss4-like_sf"/>
</dbReference>
<comment type="caution">
    <text evidence="6">The sequence shown here is derived from an EMBL/GenBank/DDBJ whole genome shotgun (WGS) entry which is preliminary data.</text>
</comment>
<dbReference type="Proteomes" id="UP001139311">
    <property type="component" value="Unassembled WGS sequence"/>
</dbReference>
<dbReference type="PROSITE" id="PS51891">
    <property type="entry name" value="CENP_V_GFA"/>
    <property type="match status" value="1"/>
</dbReference>
<dbReference type="PANTHER" id="PTHR33337:SF40">
    <property type="entry name" value="CENP-V_GFA DOMAIN-CONTAINING PROTEIN-RELATED"/>
    <property type="match status" value="1"/>
</dbReference>
<keyword evidence="7" id="KW-1185">Reference proteome</keyword>
<dbReference type="InterPro" id="IPR006913">
    <property type="entry name" value="CENP-V/GFA"/>
</dbReference>
<gene>
    <name evidence="6" type="ORF">LHA35_02660</name>
</gene>
<evidence type="ECO:0000256" key="2">
    <source>
        <dbReference type="ARBA" id="ARBA00022723"/>
    </source>
</evidence>
<dbReference type="Pfam" id="PF04828">
    <property type="entry name" value="GFA"/>
    <property type="match status" value="1"/>
</dbReference>
<evidence type="ECO:0000313" key="6">
    <source>
        <dbReference type="EMBL" id="MCB4820632.1"/>
    </source>
</evidence>
<proteinExistence type="inferred from homology"/>
<dbReference type="Gene3D" id="3.90.1590.10">
    <property type="entry name" value="glutathione-dependent formaldehyde- activating enzyme (gfa)"/>
    <property type="match status" value="1"/>
</dbReference>
<protein>
    <submittedName>
        <fullName evidence="6">GFA family protein</fullName>
    </submittedName>
</protein>
<dbReference type="AlphaFoldDB" id="A0A9X1I9X3"/>
<dbReference type="EMBL" id="JAJAQI010000003">
    <property type="protein sequence ID" value="MCB4820632.1"/>
    <property type="molecule type" value="Genomic_DNA"/>
</dbReference>
<evidence type="ECO:0000256" key="3">
    <source>
        <dbReference type="ARBA" id="ARBA00022833"/>
    </source>
</evidence>
<keyword evidence="2" id="KW-0479">Metal-binding</keyword>
<sequence length="141" mass="15653">MPRITGGCLCRGVRYEGKAEPIFMRACHCKECQRFTGSAFVTAIAVPREAITITGAMTTYSQPGGTSGLPLRRRFCPRRGSPIIVQVEDSTRMATMAGTLDDTTFFRPTANIFCEEAQSWVPMSPDMEKHPRYDGWLPTPT</sequence>